<comment type="caution">
    <text evidence="1">The sequence shown here is derived from an EMBL/GenBank/DDBJ whole genome shotgun (WGS) entry which is preliminary data.</text>
</comment>
<proteinExistence type="predicted"/>
<name>A0A511QWY7_9DEIN</name>
<sequence length="302" mass="31096">MSNQKIDLTNARQVRGTLPLGNVQDGSLLLKADGSVSMTGNFSLGGQRLLNVGNAVADSDAPNWGQVKQAIRGVLYRRVARAAATGNVNISNPGTNTFDGVTLSNGDILFLAYQTNQTQNGLYVFNGPGAALTRAEDADGNDEVKPGLQVFVSEGSTLGNSRWNLITDGPITVGTTALVFAQETSGGSYSAGDGLILTGSTFSVQVVSGSGLTVSGSGVGVDPAILLRKADFVTGESPAGTINGSNTVFTLANTPVAGSERVYLNGVRQRRGAGLDYTISGNTITFVSAPQAGDSILVDYLK</sequence>
<dbReference type="AlphaFoldDB" id="A0A511QWY7"/>
<reference evidence="1 2" key="1">
    <citation type="submission" date="2019-07" db="EMBL/GenBank/DDBJ databases">
        <title>Whole genome shotgun sequence of Meiothermus hypogaeus NBRC 106114.</title>
        <authorList>
            <person name="Hosoyama A."/>
            <person name="Uohara A."/>
            <person name="Ohji S."/>
            <person name="Ichikawa N."/>
        </authorList>
    </citation>
    <scope>NUCLEOTIDE SEQUENCE [LARGE SCALE GENOMIC DNA]</scope>
    <source>
        <strain evidence="1 2">NBRC 106114</strain>
    </source>
</reference>
<gene>
    <name evidence="1" type="ORF">MHY01S_00600</name>
</gene>
<evidence type="ECO:0000313" key="2">
    <source>
        <dbReference type="Proteomes" id="UP000321197"/>
    </source>
</evidence>
<dbReference type="OrthoDB" id="1031347at2"/>
<dbReference type="RefSeq" id="WP_119340540.1">
    <property type="nucleotide sequence ID" value="NZ_BJXL01000001.1"/>
</dbReference>
<protein>
    <submittedName>
        <fullName evidence="1">Uncharacterized protein</fullName>
    </submittedName>
</protein>
<accession>A0A511QWY7</accession>
<organism evidence="1 2">
    <name type="scientific">Meiothermus hypogaeus NBRC 106114</name>
    <dbReference type="NCBI Taxonomy" id="1227553"/>
    <lineage>
        <taxon>Bacteria</taxon>
        <taxon>Thermotogati</taxon>
        <taxon>Deinococcota</taxon>
        <taxon>Deinococci</taxon>
        <taxon>Thermales</taxon>
        <taxon>Thermaceae</taxon>
        <taxon>Meiothermus</taxon>
    </lineage>
</organism>
<evidence type="ECO:0000313" key="1">
    <source>
        <dbReference type="EMBL" id="GEM81894.1"/>
    </source>
</evidence>
<dbReference type="EMBL" id="BJXL01000001">
    <property type="protein sequence ID" value="GEM81894.1"/>
    <property type="molecule type" value="Genomic_DNA"/>
</dbReference>
<dbReference type="Proteomes" id="UP000321197">
    <property type="component" value="Unassembled WGS sequence"/>
</dbReference>